<dbReference type="AlphaFoldDB" id="A0A090X2A9"/>
<sequence>MPGVTILIKGTNQGTLTDVDGRYSIKTFTGSVLVFSYMGITTEEKEVKGQTKLNITLKEDPPNHWTKWFLLLKNHLLRPIKEN</sequence>
<dbReference type="InterPro" id="IPR008969">
    <property type="entry name" value="CarboxyPept-like_regulatory"/>
</dbReference>
<dbReference type="Pfam" id="PF13715">
    <property type="entry name" value="CarbopepD_reg_2"/>
    <property type="match status" value="1"/>
</dbReference>
<protein>
    <submittedName>
        <fullName evidence="1">Putative outer membrane protein</fullName>
    </submittedName>
</protein>
<reference evidence="1 2" key="1">
    <citation type="journal article" date="2014" name="Genome Announc.">
        <title>Draft Genome Sequences of Marine Flavobacterium Algibacter lectus Strains SS8 and NR4.</title>
        <authorList>
            <person name="Takatani N."/>
            <person name="Nakanishi M."/>
            <person name="Meirelles P."/>
            <person name="Mino S."/>
            <person name="Suda W."/>
            <person name="Oshima K."/>
            <person name="Hattori M."/>
            <person name="Ohkuma M."/>
            <person name="Hosokawa M."/>
            <person name="Miyashita K."/>
            <person name="Thompson F.L."/>
            <person name="Niwa A."/>
            <person name="Sawabe T."/>
            <person name="Sawabe T."/>
        </authorList>
    </citation>
    <scope>NUCLEOTIDE SEQUENCE [LARGE SCALE GENOMIC DNA]</scope>
    <source>
        <strain evidence="2">JCM19274</strain>
    </source>
</reference>
<gene>
    <name evidence="1" type="ORF">JCM19274_2951</name>
</gene>
<evidence type="ECO:0000313" key="2">
    <source>
        <dbReference type="Proteomes" id="UP000029643"/>
    </source>
</evidence>
<name>A0A090X2A9_9FLAO</name>
<accession>A0A090X2A9</accession>
<proteinExistence type="predicted"/>
<dbReference type="Proteomes" id="UP000029643">
    <property type="component" value="Unassembled WGS sequence"/>
</dbReference>
<dbReference type="EMBL" id="BBNU01000029">
    <property type="protein sequence ID" value="GAL82434.1"/>
    <property type="molecule type" value="Genomic_DNA"/>
</dbReference>
<dbReference type="SUPFAM" id="SSF49464">
    <property type="entry name" value="Carboxypeptidase regulatory domain-like"/>
    <property type="match status" value="1"/>
</dbReference>
<organism evidence="1 2">
    <name type="scientific">Algibacter lectus</name>
    <dbReference type="NCBI Taxonomy" id="221126"/>
    <lineage>
        <taxon>Bacteria</taxon>
        <taxon>Pseudomonadati</taxon>
        <taxon>Bacteroidota</taxon>
        <taxon>Flavobacteriia</taxon>
        <taxon>Flavobacteriales</taxon>
        <taxon>Flavobacteriaceae</taxon>
        <taxon>Algibacter</taxon>
    </lineage>
</organism>
<dbReference type="Gene3D" id="2.60.40.1120">
    <property type="entry name" value="Carboxypeptidase-like, regulatory domain"/>
    <property type="match status" value="1"/>
</dbReference>
<evidence type="ECO:0000313" key="1">
    <source>
        <dbReference type="EMBL" id="GAL82434.1"/>
    </source>
</evidence>
<comment type="caution">
    <text evidence="1">The sequence shown here is derived from an EMBL/GenBank/DDBJ whole genome shotgun (WGS) entry which is preliminary data.</text>
</comment>